<feature type="compositionally biased region" description="Basic and acidic residues" evidence="1">
    <location>
        <begin position="12"/>
        <end position="30"/>
    </location>
</feature>
<protein>
    <submittedName>
        <fullName evidence="3">DUF4436 family protein</fullName>
    </submittedName>
</protein>
<evidence type="ECO:0000256" key="2">
    <source>
        <dbReference type="SAM" id="Phobius"/>
    </source>
</evidence>
<evidence type="ECO:0000256" key="1">
    <source>
        <dbReference type="SAM" id="MobiDB-lite"/>
    </source>
</evidence>
<feature type="region of interest" description="Disordered" evidence="1">
    <location>
        <begin position="1"/>
        <end position="45"/>
    </location>
</feature>
<comment type="caution">
    <text evidence="3">The sequence shown here is derived from an EMBL/GenBank/DDBJ whole genome shotgun (WGS) entry which is preliminary data.</text>
</comment>
<keyword evidence="2" id="KW-0472">Membrane</keyword>
<evidence type="ECO:0000313" key="3">
    <source>
        <dbReference type="EMBL" id="MBK9295596.1"/>
    </source>
</evidence>
<dbReference type="InterPro" id="IPR027948">
    <property type="entry name" value="DUF4436"/>
</dbReference>
<dbReference type="AlphaFoldDB" id="A0A936NAL9"/>
<evidence type="ECO:0000313" key="4">
    <source>
        <dbReference type="Proteomes" id="UP000727993"/>
    </source>
</evidence>
<dbReference type="EMBL" id="JADJZA010000001">
    <property type="protein sequence ID" value="MBK9295596.1"/>
    <property type="molecule type" value="Genomic_DNA"/>
</dbReference>
<dbReference type="Proteomes" id="UP000727993">
    <property type="component" value="Unassembled WGS sequence"/>
</dbReference>
<dbReference type="Pfam" id="PF14494">
    <property type="entry name" value="DUF4436"/>
    <property type="match status" value="1"/>
</dbReference>
<feature type="transmembrane region" description="Helical" evidence="2">
    <location>
        <begin position="301"/>
        <end position="317"/>
    </location>
</feature>
<feature type="transmembrane region" description="Helical" evidence="2">
    <location>
        <begin position="71"/>
        <end position="91"/>
    </location>
</feature>
<name>A0A936NAL9_9ACTN</name>
<reference evidence="3 4" key="1">
    <citation type="submission" date="2020-10" db="EMBL/GenBank/DDBJ databases">
        <title>Connecting structure to function with the recovery of over 1000 high-quality activated sludge metagenome-assembled genomes encoding full-length rRNA genes using long-read sequencing.</title>
        <authorList>
            <person name="Singleton C.M."/>
            <person name="Petriglieri F."/>
            <person name="Kristensen J.M."/>
            <person name="Kirkegaard R.H."/>
            <person name="Michaelsen T.Y."/>
            <person name="Andersen M.H."/>
            <person name="Karst S.M."/>
            <person name="Dueholm M.S."/>
            <person name="Nielsen P.H."/>
            <person name="Albertsen M."/>
        </authorList>
    </citation>
    <scope>NUCLEOTIDE SEQUENCE [LARGE SCALE GENOMIC DNA]</scope>
    <source>
        <strain evidence="3">Lyne_18-Q3-R50-59_MAXAC.006</strain>
    </source>
</reference>
<feature type="compositionally biased region" description="Acidic residues" evidence="1">
    <location>
        <begin position="375"/>
        <end position="386"/>
    </location>
</feature>
<feature type="transmembrane region" description="Helical" evidence="2">
    <location>
        <begin position="269"/>
        <end position="294"/>
    </location>
</feature>
<gene>
    <name evidence="3" type="ORF">IPN02_01715</name>
</gene>
<sequence length="386" mass="40944">MPKQSPGDDSTQPEHRASGLRRLRSDPGSRKDRRGGGSALSASRLKRQVEPIASLGIRRWPAQKTRPIRNILILVTLLGPVLGLGIAVITIPAGPTDEVLSAGDGGDEDARPGANEIGARVTLLNPDLSRGEVTARVVLEPGSDLIVGSDQTLTRTIRVLFNDIAGRTQTVFETGSTIDPISGTLQLSGSRLTRYPVDSYKAQLVLLVQKEVDPGEGQAIEGDREFEPVPIVATVRSSLSDLRVSSTSPGDGGGDVLAADFDLERPRTVVAFAIALMALAWLLALGCVALAWGVLVQAREIPFWCWGFYAGVLFALPQLRNGLPGSPPFGSLIDWSIYYWALGMVAVSLLALILAGNLALRAAVSDPQPDHPADAEGESGDDAPTR</sequence>
<accession>A0A936NAL9</accession>
<organism evidence="3 4">
    <name type="scientific">Candidatus Neomicrothrix subdominans</name>
    <dbReference type="NCBI Taxonomy" id="2954438"/>
    <lineage>
        <taxon>Bacteria</taxon>
        <taxon>Bacillati</taxon>
        <taxon>Actinomycetota</taxon>
        <taxon>Acidimicrobiia</taxon>
        <taxon>Acidimicrobiales</taxon>
        <taxon>Microthrixaceae</taxon>
        <taxon>Candidatus Neomicrothrix</taxon>
    </lineage>
</organism>
<keyword evidence="2" id="KW-1133">Transmembrane helix</keyword>
<feature type="region of interest" description="Disordered" evidence="1">
    <location>
        <begin position="365"/>
        <end position="386"/>
    </location>
</feature>
<feature type="transmembrane region" description="Helical" evidence="2">
    <location>
        <begin position="337"/>
        <end position="360"/>
    </location>
</feature>
<keyword evidence="2" id="KW-0812">Transmembrane</keyword>
<proteinExistence type="predicted"/>